<organism evidence="2 3">
    <name type="scientific">Streptomyces roseoverticillatus</name>
    <dbReference type="NCBI Taxonomy" id="66429"/>
    <lineage>
        <taxon>Bacteria</taxon>
        <taxon>Bacillati</taxon>
        <taxon>Actinomycetota</taxon>
        <taxon>Actinomycetes</taxon>
        <taxon>Kitasatosporales</taxon>
        <taxon>Streptomycetaceae</taxon>
        <taxon>Streptomyces</taxon>
    </lineage>
</organism>
<evidence type="ECO:0000313" key="2">
    <source>
        <dbReference type="EMBL" id="MEV4924342.1"/>
    </source>
</evidence>
<dbReference type="RefSeq" id="WP_366088365.1">
    <property type="nucleotide sequence ID" value="NZ_JBFASG010000013.1"/>
</dbReference>
<protein>
    <submittedName>
        <fullName evidence="2">Uncharacterized protein</fullName>
    </submittedName>
</protein>
<keyword evidence="3" id="KW-1185">Reference proteome</keyword>
<reference evidence="2 3" key="1">
    <citation type="submission" date="2024-06" db="EMBL/GenBank/DDBJ databases">
        <title>The Natural Products Discovery Center: Release of the First 8490 Sequenced Strains for Exploring Actinobacteria Biosynthetic Diversity.</title>
        <authorList>
            <person name="Kalkreuter E."/>
            <person name="Kautsar S.A."/>
            <person name="Yang D."/>
            <person name="Bader C.D."/>
            <person name="Teijaro C.N."/>
            <person name="Fluegel L."/>
            <person name="Davis C.M."/>
            <person name="Simpson J.R."/>
            <person name="Lauterbach L."/>
            <person name="Steele A.D."/>
            <person name="Gui C."/>
            <person name="Meng S."/>
            <person name="Li G."/>
            <person name="Viehrig K."/>
            <person name="Ye F."/>
            <person name="Su P."/>
            <person name="Kiefer A.F."/>
            <person name="Nichols A."/>
            <person name="Cepeda A.J."/>
            <person name="Yan W."/>
            <person name="Fan B."/>
            <person name="Jiang Y."/>
            <person name="Adhikari A."/>
            <person name="Zheng C.-J."/>
            <person name="Schuster L."/>
            <person name="Cowan T.M."/>
            <person name="Smanski M.J."/>
            <person name="Chevrette M.G."/>
            <person name="De Carvalho L.P.S."/>
            <person name="Shen B."/>
        </authorList>
    </citation>
    <scope>NUCLEOTIDE SEQUENCE [LARGE SCALE GENOMIC DNA]</scope>
    <source>
        <strain evidence="2 3">NPDC053791</strain>
    </source>
</reference>
<name>A0ABV3IVJ4_9ACTN</name>
<evidence type="ECO:0000256" key="1">
    <source>
        <dbReference type="SAM" id="MobiDB-lite"/>
    </source>
</evidence>
<accession>A0ABV3IVJ4</accession>
<evidence type="ECO:0000313" key="3">
    <source>
        <dbReference type="Proteomes" id="UP001552479"/>
    </source>
</evidence>
<feature type="region of interest" description="Disordered" evidence="1">
    <location>
        <begin position="140"/>
        <end position="164"/>
    </location>
</feature>
<proteinExistence type="predicted"/>
<sequence>MRSEEETPHRHRWLYRGLHKHLTAPCEPEVLRKYEIGEIHEHLVEIRRLMTGTVAPYAALHLADQWIAYLVTQFAAVEANLDLLVGPDRRRDVRCTDCCAARAGASNAACSPDGPLPVAGRSNCSFLFWGSARPRSNACRSDPIGRPGGVPSAVSDIGSFTRQQ</sequence>
<comment type="caution">
    <text evidence="2">The sequence shown here is derived from an EMBL/GenBank/DDBJ whole genome shotgun (WGS) entry which is preliminary data.</text>
</comment>
<gene>
    <name evidence="2" type="ORF">AB0L03_16095</name>
</gene>
<dbReference type="EMBL" id="JBFASG010000013">
    <property type="protein sequence ID" value="MEV4924342.1"/>
    <property type="molecule type" value="Genomic_DNA"/>
</dbReference>
<dbReference type="Proteomes" id="UP001552479">
    <property type="component" value="Unassembled WGS sequence"/>
</dbReference>